<reference evidence="3 4" key="1">
    <citation type="submission" date="2006-02" db="EMBL/GenBank/DDBJ databases">
        <authorList>
            <person name="Amann R."/>
            <person name="Ferriera S."/>
            <person name="Johnson J."/>
            <person name="Kravitz S."/>
            <person name="Halpern A."/>
            <person name="Remington K."/>
            <person name="Beeson K."/>
            <person name="Tran B."/>
            <person name="Rogers Y.-H."/>
            <person name="Friedman R."/>
            <person name="Venter J.C."/>
        </authorList>
    </citation>
    <scope>NUCLEOTIDE SEQUENCE [LARGE SCALE GENOMIC DNA]</scope>
    <source>
        <strain evidence="3 4">DSM 3645</strain>
    </source>
</reference>
<dbReference type="OrthoDB" id="8673173at2"/>
<dbReference type="Proteomes" id="UP000004358">
    <property type="component" value="Unassembled WGS sequence"/>
</dbReference>
<accession>A3ZTT4</accession>
<protein>
    <recommendedName>
        <fullName evidence="2">Amidohydrolase-related domain-containing protein</fullName>
    </recommendedName>
</protein>
<dbReference type="GO" id="GO:0019748">
    <property type="term" value="P:secondary metabolic process"/>
    <property type="evidence" value="ECO:0007669"/>
    <property type="project" value="TreeGrafter"/>
</dbReference>
<dbReference type="Pfam" id="PF04909">
    <property type="entry name" value="Amidohydro_2"/>
    <property type="match status" value="1"/>
</dbReference>
<gene>
    <name evidence="3" type="ORF">DSM3645_05180</name>
</gene>
<feature type="domain" description="Amidohydrolase-related" evidence="2">
    <location>
        <begin position="94"/>
        <end position="413"/>
    </location>
</feature>
<dbReference type="SUPFAM" id="SSF51556">
    <property type="entry name" value="Metallo-dependent hydrolases"/>
    <property type="match status" value="1"/>
</dbReference>
<dbReference type="PANTHER" id="PTHR21240">
    <property type="entry name" value="2-AMINO-3-CARBOXYLMUCONATE-6-SEMIALDEHYDE DECARBOXYLASE"/>
    <property type="match status" value="1"/>
</dbReference>
<dbReference type="EMBL" id="AANZ01000011">
    <property type="protein sequence ID" value="EAQ79988.1"/>
    <property type="molecule type" value="Genomic_DNA"/>
</dbReference>
<dbReference type="GO" id="GO:0016831">
    <property type="term" value="F:carboxy-lyase activity"/>
    <property type="evidence" value="ECO:0007669"/>
    <property type="project" value="InterPro"/>
</dbReference>
<proteinExistence type="predicted"/>
<dbReference type="RefSeq" id="WP_002654632.1">
    <property type="nucleotide sequence ID" value="NZ_CH672377.1"/>
</dbReference>
<keyword evidence="1" id="KW-0456">Lyase</keyword>
<dbReference type="GO" id="GO:0016787">
    <property type="term" value="F:hydrolase activity"/>
    <property type="evidence" value="ECO:0007669"/>
    <property type="project" value="InterPro"/>
</dbReference>
<dbReference type="AlphaFoldDB" id="A3ZTT4"/>
<dbReference type="PANTHER" id="PTHR21240:SF28">
    <property type="entry name" value="ISO-OROTATE DECARBOXYLASE (EUROFUNG)"/>
    <property type="match status" value="1"/>
</dbReference>
<evidence type="ECO:0000313" key="3">
    <source>
        <dbReference type="EMBL" id="EAQ79988.1"/>
    </source>
</evidence>
<dbReference type="Gene3D" id="3.20.20.140">
    <property type="entry name" value="Metal-dependent hydrolases"/>
    <property type="match status" value="1"/>
</dbReference>
<dbReference type="GO" id="GO:0005737">
    <property type="term" value="C:cytoplasm"/>
    <property type="evidence" value="ECO:0007669"/>
    <property type="project" value="TreeGrafter"/>
</dbReference>
<dbReference type="InterPro" id="IPR006680">
    <property type="entry name" value="Amidohydro-rel"/>
</dbReference>
<name>A3ZTT4_9BACT</name>
<evidence type="ECO:0000256" key="1">
    <source>
        <dbReference type="ARBA" id="ARBA00023239"/>
    </source>
</evidence>
<comment type="caution">
    <text evidence="3">The sequence shown here is derived from an EMBL/GenBank/DDBJ whole genome shotgun (WGS) entry which is preliminary data.</text>
</comment>
<evidence type="ECO:0000313" key="4">
    <source>
        <dbReference type="Proteomes" id="UP000004358"/>
    </source>
</evidence>
<organism evidence="3 4">
    <name type="scientific">Blastopirellula marina DSM 3645</name>
    <dbReference type="NCBI Taxonomy" id="314230"/>
    <lineage>
        <taxon>Bacteria</taxon>
        <taxon>Pseudomonadati</taxon>
        <taxon>Planctomycetota</taxon>
        <taxon>Planctomycetia</taxon>
        <taxon>Pirellulales</taxon>
        <taxon>Pirellulaceae</taxon>
        <taxon>Blastopirellula</taxon>
    </lineage>
</organism>
<dbReference type="HOGENOM" id="CLU_039043_0_0_0"/>
<dbReference type="STRING" id="314230.DSM3645_05180"/>
<dbReference type="InterPro" id="IPR032466">
    <property type="entry name" value="Metal_Hydrolase"/>
</dbReference>
<dbReference type="eggNOG" id="COG2159">
    <property type="taxonomic scope" value="Bacteria"/>
</dbReference>
<evidence type="ECO:0000259" key="2">
    <source>
        <dbReference type="Pfam" id="PF04909"/>
    </source>
</evidence>
<sequence length="430" mass="49974">MDRRNPRNGAAHPCIQGKYRLARRFSRKEVMRRTKYVLFLLLIVPSFATGQDSGIEPAALDGRDGRNLALDQFFPVPKLKVAETKLEHAKFPVIDAHTHFRYRLRSSPEQLDDFVAVMDKQQIAICVSLDGRLGDEFREHAAYLWTKYPNRFLIYANIDWQGDGDPDKPETWDCQRPDFGRRMSLALADVKKQGASGLKIFKQFGLGYKDADGSLLKIDDPRWDPIWRACGELGLPVIMHTADPVAFFDPIDETNERWEELHRHPDWHFPADKFPSREALLAARNRVIARHPQTTFIGAHFANNSEDLTTVAKWLEEYPNLYIEPASRISELGRQPYTSRAFFVKHADRILFGTDGPWPELRLTYYWRFLETYDEYIPYSEKPFPPQGFWRIYGIGLPDDVLKKVYYENACKLIPHAQEKLDNWRKAVAE</sequence>
<dbReference type="InterPro" id="IPR032465">
    <property type="entry name" value="ACMSD"/>
</dbReference>